<evidence type="ECO:0000256" key="4">
    <source>
        <dbReference type="ARBA" id="ARBA00023157"/>
    </source>
</evidence>
<dbReference type="GO" id="GO:0006508">
    <property type="term" value="P:proteolysis"/>
    <property type="evidence" value="ECO:0007669"/>
    <property type="project" value="UniProtKB-KW"/>
</dbReference>
<keyword evidence="5" id="KW-0732">Signal</keyword>
<dbReference type="InterPro" id="IPR009003">
    <property type="entry name" value="Peptidase_S1_PA"/>
</dbReference>
<evidence type="ECO:0000259" key="6">
    <source>
        <dbReference type="PROSITE" id="PS50240"/>
    </source>
</evidence>
<keyword evidence="2" id="KW-0378">Hydrolase</keyword>
<protein>
    <recommendedName>
        <fullName evidence="6">Peptidase S1 domain-containing protein</fullName>
    </recommendedName>
</protein>
<feature type="chain" id="PRO_5008583184" description="Peptidase S1 domain-containing protein" evidence="5">
    <location>
        <begin position="25"/>
        <end position="331"/>
    </location>
</feature>
<dbReference type="InterPro" id="IPR001254">
    <property type="entry name" value="Trypsin_dom"/>
</dbReference>
<proteinExistence type="predicted"/>
<dbReference type="AlphaFoldDB" id="A0A1B6FYC1"/>
<dbReference type="PANTHER" id="PTHR24276">
    <property type="entry name" value="POLYSERASE-RELATED"/>
    <property type="match status" value="1"/>
</dbReference>
<dbReference type="PROSITE" id="PS50240">
    <property type="entry name" value="TRYPSIN_DOM"/>
    <property type="match status" value="1"/>
</dbReference>
<evidence type="ECO:0000256" key="1">
    <source>
        <dbReference type="ARBA" id="ARBA00022670"/>
    </source>
</evidence>
<dbReference type="GO" id="GO:0004252">
    <property type="term" value="F:serine-type endopeptidase activity"/>
    <property type="evidence" value="ECO:0007669"/>
    <property type="project" value="InterPro"/>
</dbReference>
<dbReference type="InterPro" id="IPR050430">
    <property type="entry name" value="Peptidase_S1"/>
</dbReference>
<dbReference type="SUPFAM" id="SSF50494">
    <property type="entry name" value="Trypsin-like serine proteases"/>
    <property type="match status" value="1"/>
</dbReference>
<keyword evidence="4" id="KW-1015">Disulfide bond</keyword>
<dbReference type="Pfam" id="PF00089">
    <property type="entry name" value="Trypsin"/>
    <property type="match status" value="1"/>
</dbReference>
<dbReference type="SMART" id="SM00020">
    <property type="entry name" value="Tryp_SPc"/>
    <property type="match status" value="1"/>
</dbReference>
<dbReference type="Gene3D" id="2.40.10.10">
    <property type="entry name" value="Trypsin-like serine proteases"/>
    <property type="match status" value="1"/>
</dbReference>
<organism evidence="7">
    <name type="scientific">Cuerna arida</name>
    <dbReference type="NCBI Taxonomy" id="1464854"/>
    <lineage>
        <taxon>Eukaryota</taxon>
        <taxon>Metazoa</taxon>
        <taxon>Ecdysozoa</taxon>
        <taxon>Arthropoda</taxon>
        <taxon>Hexapoda</taxon>
        <taxon>Insecta</taxon>
        <taxon>Pterygota</taxon>
        <taxon>Neoptera</taxon>
        <taxon>Paraneoptera</taxon>
        <taxon>Hemiptera</taxon>
        <taxon>Auchenorrhyncha</taxon>
        <taxon>Membracoidea</taxon>
        <taxon>Cicadellidae</taxon>
        <taxon>Cicadellinae</taxon>
        <taxon>Proconiini</taxon>
        <taxon>Cuerna</taxon>
    </lineage>
</organism>
<reference evidence="7" key="1">
    <citation type="submission" date="2015-11" db="EMBL/GenBank/DDBJ databases">
        <title>De novo transcriptome assembly of four potential Pierce s Disease insect vectors from Arizona vineyards.</title>
        <authorList>
            <person name="Tassone E.E."/>
        </authorList>
    </citation>
    <scope>NUCLEOTIDE SEQUENCE</scope>
</reference>
<keyword evidence="1" id="KW-0645">Protease</keyword>
<keyword evidence="3" id="KW-0720">Serine protease</keyword>
<dbReference type="EMBL" id="GECZ01014579">
    <property type="protein sequence ID" value="JAS55190.1"/>
    <property type="molecule type" value="Transcribed_RNA"/>
</dbReference>
<evidence type="ECO:0000256" key="2">
    <source>
        <dbReference type="ARBA" id="ARBA00022801"/>
    </source>
</evidence>
<feature type="signal peptide" evidence="5">
    <location>
        <begin position="1"/>
        <end position="24"/>
    </location>
</feature>
<evidence type="ECO:0000256" key="3">
    <source>
        <dbReference type="ARBA" id="ARBA00022825"/>
    </source>
</evidence>
<sequence>SFCSLMKLFLCLECFLMFLIHVFANQTSMTFEHRWITRVPKESQVTYAVYITMSKATDEFCSGSVLTESWVLTAARCLYSDQNQIVETRETLMIYAEVSNNLAGSKVQKRKVDRLELPNGSVSQIYYGPALIKVNKPFILTDSKTRVVIIDVTHYGFINAEDQNCKIESYGYSKWNMPTTSTQLKKVGNYITNCNCSKGLKEAFANSPTDTWICGHSEFTFNLCKGDFGAGLICDGLIMGIFVGLIGLNSDTCTVTDLQSKDCEKATNVNVFVDLCYHLHWIHALIPTVNINSMPCDQSASANYYGKHHWTKFTLLLLSLLSFIFNNSVII</sequence>
<name>A0A1B6FYC1_9HEMI</name>
<dbReference type="InterPro" id="IPR043504">
    <property type="entry name" value="Peptidase_S1_PA_chymotrypsin"/>
</dbReference>
<evidence type="ECO:0000313" key="7">
    <source>
        <dbReference type="EMBL" id="JAS55190.1"/>
    </source>
</evidence>
<feature type="domain" description="Peptidase S1" evidence="6">
    <location>
        <begin position="22"/>
        <end position="287"/>
    </location>
</feature>
<accession>A0A1B6FYC1</accession>
<evidence type="ECO:0000256" key="5">
    <source>
        <dbReference type="SAM" id="SignalP"/>
    </source>
</evidence>
<feature type="non-terminal residue" evidence="7">
    <location>
        <position position="1"/>
    </location>
</feature>
<dbReference type="PANTHER" id="PTHR24276:SF98">
    <property type="entry name" value="FI18310P1-RELATED"/>
    <property type="match status" value="1"/>
</dbReference>
<gene>
    <name evidence="7" type="ORF">g.20420</name>
</gene>